<gene>
    <name evidence="1" type="ORF">FKG94_24850</name>
</gene>
<reference evidence="1 2" key="1">
    <citation type="submission" date="2019-06" db="EMBL/GenBank/DDBJ databases">
        <title>Whole genome sequence for Cellvibrionaceae sp. R142.</title>
        <authorList>
            <person name="Wang G."/>
        </authorList>
    </citation>
    <scope>NUCLEOTIDE SEQUENCE [LARGE SCALE GENOMIC DNA]</scope>
    <source>
        <strain evidence="1 2">R142</strain>
    </source>
</reference>
<evidence type="ECO:0000313" key="1">
    <source>
        <dbReference type="EMBL" id="TQV67763.1"/>
    </source>
</evidence>
<dbReference type="Proteomes" id="UP000319732">
    <property type="component" value="Unassembled WGS sequence"/>
</dbReference>
<protein>
    <submittedName>
        <fullName evidence="1">DUF4202 domain-containing protein</fullName>
    </submittedName>
</protein>
<dbReference type="OrthoDB" id="9799165at2"/>
<accession>A0A545SS17</accession>
<dbReference type="AlphaFoldDB" id="A0A545SS17"/>
<dbReference type="Pfam" id="PF13875">
    <property type="entry name" value="DUF4202"/>
    <property type="match status" value="1"/>
</dbReference>
<sequence length="195" mass="22182">METQAAFTAVIQQIDQANQQDPNTELHQGRDVPRELLYSQRMTARLATFAPEASDLVRIAVHAQHIQRWKIPRQDYPLGRAGYKRWRTDLARFHAATTGDIMAAAGYDTDAIEQVKTLLQKKQLKRNAQVQLLEDVVCLVFLEHYLADFAKKHSPEKLVDIIKKTWHKMSERGHQAALQLPLSAHLSALIDKALA</sequence>
<dbReference type="PANTHER" id="PTHR41729:SF1">
    <property type="entry name" value="GLUTAMYL-TRNA SYNTHETASE"/>
    <property type="match status" value="1"/>
</dbReference>
<dbReference type="PANTHER" id="PTHR41729">
    <property type="entry name" value="GLUTAMYL-TRNA SYNTHETASE"/>
    <property type="match status" value="1"/>
</dbReference>
<dbReference type="InterPro" id="IPR025255">
    <property type="entry name" value="DUF4202"/>
</dbReference>
<dbReference type="EMBL" id="VHSG01000033">
    <property type="protein sequence ID" value="TQV67763.1"/>
    <property type="molecule type" value="Genomic_DNA"/>
</dbReference>
<organism evidence="1 2">
    <name type="scientific">Exilibacterium tricleocarpae</name>
    <dbReference type="NCBI Taxonomy" id="2591008"/>
    <lineage>
        <taxon>Bacteria</taxon>
        <taxon>Pseudomonadati</taxon>
        <taxon>Pseudomonadota</taxon>
        <taxon>Gammaproteobacteria</taxon>
        <taxon>Cellvibrionales</taxon>
        <taxon>Cellvibrionaceae</taxon>
        <taxon>Exilibacterium</taxon>
    </lineage>
</organism>
<keyword evidence="2" id="KW-1185">Reference proteome</keyword>
<name>A0A545SS17_9GAMM</name>
<dbReference type="RefSeq" id="WP_142929660.1">
    <property type="nucleotide sequence ID" value="NZ_ML660109.1"/>
</dbReference>
<evidence type="ECO:0000313" key="2">
    <source>
        <dbReference type="Proteomes" id="UP000319732"/>
    </source>
</evidence>
<proteinExistence type="predicted"/>
<comment type="caution">
    <text evidence="1">The sequence shown here is derived from an EMBL/GenBank/DDBJ whole genome shotgun (WGS) entry which is preliminary data.</text>
</comment>